<accession>A0A9N9GU82</accession>
<dbReference type="Proteomes" id="UP000789572">
    <property type="component" value="Unassembled WGS sequence"/>
</dbReference>
<sequence length="369" mass="42722">MCGTYLKNGSYESDVPKNFQTTQGKGEDDDLNVEEEEYCSICEKLIGKDDKTRVFVGTDYVACSDACYSKGEFLSEDERDKFKGIILKGLSEDQFKGVVLQVQNLIQTRRGNEDDENNDVLQSQIQKTINEIDFELNKSPKINEEEIDFDLVSWRNYLLGSVDLNQLASRREEILSVVKKIRQQKKKKKQGSELDQVRKEAIQKIREELTKSPPIESEELKIKKLRSSDVYQEEKTKVQDIEKQLQKLNPEKYKEVVELILDQQLENNRLNDSNIDEETKQAIAAAKINPSQENLDKAEEAICQKGADNELTELFEKVETRIKQGNLTKEEREVLIDEIYEFAKKNNYREIACEKKQQAMDVLLDKLLD</sequence>
<comment type="caution">
    <text evidence="1">The sequence shown here is derived from an EMBL/GenBank/DDBJ whole genome shotgun (WGS) entry which is preliminary data.</text>
</comment>
<evidence type="ECO:0000313" key="1">
    <source>
        <dbReference type="EMBL" id="CAG8630189.1"/>
    </source>
</evidence>
<dbReference type="AlphaFoldDB" id="A0A9N9GU82"/>
<reference evidence="1" key="1">
    <citation type="submission" date="2021-06" db="EMBL/GenBank/DDBJ databases">
        <authorList>
            <person name="Kallberg Y."/>
            <person name="Tangrot J."/>
            <person name="Rosling A."/>
        </authorList>
    </citation>
    <scope>NUCLEOTIDE SEQUENCE</scope>
    <source>
        <strain evidence="1">IA702</strain>
    </source>
</reference>
<evidence type="ECO:0000313" key="2">
    <source>
        <dbReference type="Proteomes" id="UP000789572"/>
    </source>
</evidence>
<organism evidence="1 2">
    <name type="scientific">Paraglomus occultum</name>
    <dbReference type="NCBI Taxonomy" id="144539"/>
    <lineage>
        <taxon>Eukaryota</taxon>
        <taxon>Fungi</taxon>
        <taxon>Fungi incertae sedis</taxon>
        <taxon>Mucoromycota</taxon>
        <taxon>Glomeromycotina</taxon>
        <taxon>Glomeromycetes</taxon>
        <taxon>Paraglomerales</taxon>
        <taxon>Paraglomeraceae</taxon>
        <taxon>Paraglomus</taxon>
    </lineage>
</organism>
<protein>
    <submittedName>
        <fullName evidence="1">7339_t:CDS:1</fullName>
    </submittedName>
</protein>
<dbReference type="OrthoDB" id="2443419at2759"/>
<proteinExistence type="predicted"/>
<keyword evidence="2" id="KW-1185">Reference proteome</keyword>
<name>A0A9N9GU82_9GLOM</name>
<gene>
    <name evidence="1" type="ORF">POCULU_LOCUS8852</name>
</gene>
<dbReference type="EMBL" id="CAJVPJ010002832">
    <property type="protein sequence ID" value="CAG8630189.1"/>
    <property type="molecule type" value="Genomic_DNA"/>
</dbReference>